<sequence>MTKPIKTLLTFVLASVLTSCATLKGVDLTAIKIGMSKTEVQAALKKKPDNIVAAKHYTDPETIIEVVQYTGAGQTRTYYLYFVNDKLDKWHEVGPNEGRPII</sequence>
<dbReference type="EMBL" id="CP051682">
    <property type="protein sequence ID" value="QJD95762.1"/>
    <property type="molecule type" value="Genomic_DNA"/>
</dbReference>
<dbReference type="KEGG" id="mrob:HH214_07705"/>
<feature type="signal peptide" evidence="1">
    <location>
        <begin position="1"/>
        <end position="21"/>
    </location>
</feature>
<dbReference type="Proteomes" id="UP000503278">
    <property type="component" value="Chromosome"/>
</dbReference>
<protein>
    <recommendedName>
        <fullName evidence="4">Lipoprotein SmpA/OmlA domain-containing protein</fullName>
    </recommendedName>
</protein>
<evidence type="ECO:0008006" key="4">
    <source>
        <dbReference type="Google" id="ProtNLM"/>
    </source>
</evidence>
<evidence type="ECO:0000313" key="2">
    <source>
        <dbReference type="EMBL" id="QJD95762.1"/>
    </source>
</evidence>
<name>A0A7L5DXC8_9SPHI</name>
<gene>
    <name evidence="2" type="ORF">HH214_07705</name>
</gene>
<dbReference type="RefSeq" id="WP_169606769.1">
    <property type="nucleotide sequence ID" value="NZ_CP051682.1"/>
</dbReference>
<reference evidence="2 3" key="1">
    <citation type="submission" date="2020-04" db="EMBL/GenBank/DDBJ databases">
        <title>Genome sequencing of novel species.</title>
        <authorList>
            <person name="Heo J."/>
            <person name="Kim S.-J."/>
            <person name="Kim J.-S."/>
            <person name="Hong S.-B."/>
            <person name="Kwon S.-W."/>
        </authorList>
    </citation>
    <scope>NUCLEOTIDE SEQUENCE [LARGE SCALE GENOMIC DNA]</scope>
    <source>
        <strain evidence="2 3">F39-2</strain>
    </source>
</reference>
<keyword evidence="1" id="KW-0732">Signal</keyword>
<feature type="chain" id="PRO_5029694082" description="Lipoprotein SmpA/OmlA domain-containing protein" evidence="1">
    <location>
        <begin position="22"/>
        <end position="102"/>
    </location>
</feature>
<keyword evidence="3" id="KW-1185">Reference proteome</keyword>
<proteinExistence type="predicted"/>
<dbReference type="AlphaFoldDB" id="A0A7L5DXC8"/>
<accession>A0A7L5DXC8</accession>
<evidence type="ECO:0000313" key="3">
    <source>
        <dbReference type="Proteomes" id="UP000503278"/>
    </source>
</evidence>
<organism evidence="2 3">
    <name type="scientific">Mucilaginibacter robiniae</name>
    <dbReference type="NCBI Taxonomy" id="2728022"/>
    <lineage>
        <taxon>Bacteria</taxon>
        <taxon>Pseudomonadati</taxon>
        <taxon>Bacteroidota</taxon>
        <taxon>Sphingobacteriia</taxon>
        <taxon>Sphingobacteriales</taxon>
        <taxon>Sphingobacteriaceae</taxon>
        <taxon>Mucilaginibacter</taxon>
    </lineage>
</organism>
<dbReference type="PROSITE" id="PS51257">
    <property type="entry name" value="PROKAR_LIPOPROTEIN"/>
    <property type="match status" value="1"/>
</dbReference>
<evidence type="ECO:0000256" key="1">
    <source>
        <dbReference type="SAM" id="SignalP"/>
    </source>
</evidence>